<dbReference type="Proteomes" id="UP000631114">
    <property type="component" value="Unassembled WGS sequence"/>
</dbReference>
<dbReference type="EMBL" id="JADFTS010000006">
    <property type="protein sequence ID" value="KAF9600228.1"/>
    <property type="molecule type" value="Genomic_DNA"/>
</dbReference>
<comment type="caution">
    <text evidence="1">The sequence shown here is derived from an EMBL/GenBank/DDBJ whole genome shotgun (WGS) entry which is preliminary data.</text>
</comment>
<reference evidence="1 2" key="1">
    <citation type="submission" date="2020-10" db="EMBL/GenBank/DDBJ databases">
        <title>The Coptis chinensis genome and diversification of protoberbering-type alkaloids.</title>
        <authorList>
            <person name="Wang B."/>
            <person name="Shu S."/>
            <person name="Song C."/>
            <person name="Liu Y."/>
        </authorList>
    </citation>
    <scope>NUCLEOTIDE SEQUENCE [LARGE SCALE GENOMIC DNA]</scope>
    <source>
        <strain evidence="1">HL-2020</strain>
        <tissue evidence="1">Leaf</tissue>
    </source>
</reference>
<dbReference type="OrthoDB" id="190846at2759"/>
<dbReference type="AlphaFoldDB" id="A0A835HLJ6"/>
<organism evidence="1 2">
    <name type="scientific">Coptis chinensis</name>
    <dbReference type="NCBI Taxonomy" id="261450"/>
    <lineage>
        <taxon>Eukaryota</taxon>
        <taxon>Viridiplantae</taxon>
        <taxon>Streptophyta</taxon>
        <taxon>Embryophyta</taxon>
        <taxon>Tracheophyta</taxon>
        <taxon>Spermatophyta</taxon>
        <taxon>Magnoliopsida</taxon>
        <taxon>Ranunculales</taxon>
        <taxon>Ranunculaceae</taxon>
        <taxon>Coptidoideae</taxon>
        <taxon>Coptis</taxon>
    </lineage>
</organism>
<gene>
    <name evidence="1" type="ORF">IFM89_005052</name>
</gene>
<dbReference type="GO" id="GO:0008374">
    <property type="term" value="F:O-acyltransferase activity"/>
    <property type="evidence" value="ECO:0007669"/>
    <property type="project" value="InterPro"/>
</dbReference>
<accession>A0A835HLJ6</accession>
<evidence type="ECO:0000313" key="2">
    <source>
        <dbReference type="Proteomes" id="UP000631114"/>
    </source>
</evidence>
<sequence>MKPGNQRKEKVQRLKTTYLEKIVPLLKDTLFLLSYYAYTNMLEVPKVEKIVVNVGLEKPHLILKIERNPLTSIGACSMLYQLFSGKKARGHFIKAGFLQLLELCGGYKQLLVNKQKSLNIASKHMKDFKRLPEEQVGQPDSQTQQSTSGVLTVKKKKIKDMIIGEREFRKSVIILHRYFVWAVSIANLARIGYEEKTMYMVAYDWRVSFQHTEAVMNIGGPFLGVPKAISGVLFEAKDVLCCRCHSSRVKSWIRKCFLLGPVTLAYMKNFCASLAIIAESAEVPCDNAEIAAARKKESKEEDLSPAEKDHKKRVVLTGRFGSKRDQAKTCMVEEDEVMAAIKDLDGEKAPGIDAFP</sequence>
<name>A0A835HLJ6_9MAGN</name>
<protein>
    <submittedName>
        <fullName evidence="1">Uncharacterized protein</fullName>
    </submittedName>
</protein>
<proteinExistence type="predicted"/>
<dbReference type="InterPro" id="IPR003386">
    <property type="entry name" value="LACT/PDAT_acylTrfase"/>
</dbReference>
<evidence type="ECO:0000313" key="1">
    <source>
        <dbReference type="EMBL" id="KAF9600228.1"/>
    </source>
</evidence>
<keyword evidence="2" id="KW-1185">Reference proteome</keyword>
<dbReference type="Pfam" id="PF02450">
    <property type="entry name" value="LCAT"/>
    <property type="match status" value="1"/>
</dbReference>
<dbReference type="GO" id="GO:0006629">
    <property type="term" value="P:lipid metabolic process"/>
    <property type="evidence" value="ECO:0007669"/>
    <property type="project" value="InterPro"/>
</dbReference>